<dbReference type="SMART" id="SM00184">
    <property type="entry name" value="RING"/>
    <property type="match status" value="1"/>
</dbReference>
<keyword evidence="1" id="KW-0479">Metal-binding</keyword>
<name>A0A6A6X885_9PLEO</name>
<dbReference type="GO" id="GO:0008270">
    <property type="term" value="F:zinc ion binding"/>
    <property type="evidence" value="ECO:0007669"/>
    <property type="project" value="UniProtKB-KW"/>
</dbReference>
<dbReference type="InterPro" id="IPR001841">
    <property type="entry name" value="Znf_RING"/>
</dbReference>
<dbReference type="Gene3D" id="3.30.40.10">
    <property type="entry name" value="Zinc/RING finger domain, C3HC4 (zinc finger)"/>
    <property type="match status" value="1"/>
</dbReference>
<dbReference type="PANTHER" id="PTHR16047">
    <property type="entry name" value="RFWD3 PROTEIN"/>
    <property type="match status" value="1"/>
</dbReference>
<dbReference type="GO" id="GO:0036297">
    <property type="term" value="P:interstrand cross-link repair"/>
    <property type="evidence" value="ECO:0007669"/>
    <property type="project" value="InterPro"/>
</dbReference>
<reference evidence="3" key="1">
    <citation type="journal article" date="2020" name="Stud. Mycol.">
        <title>101 Dothideomycetes genomes: a test case for predicting lifestyles and emergence of pathogens.</title>
        <authorList>
            <person name="Haridas S."/>
            <person name="Albert R."/>
            <person name="Binder M."/>
            <person name="Bloem J."/>
            <person name="Labutti K."/>
            <person name="Salamov A."/>
            <person name="Andreopoulos B."/>
            <person name="Baker S."/>
            <person name="Barry K."/>
            <person name="Bills G."/>
            <person name="Bluhm B."/>
            <person name="Cannon C."/>
            <person name="Castanera R."/>
            <person name="Culley D."/>
            <person name="Daum C."/>
            <person name="Ezra D."/>
            <person name="Gonzalez J."/>
            <person name="Henrissat B."/>
            <person name="Kuo A."/>
            <person name="Liang C."/>
            <person name="Lipzen A."/>
            <person name="Lutzoni F."/>
            <person name="Magnuson J."/>
            <person name="Mondo S."/>
            <person name="Nolan M."/>
            <person name="Ohm R."/>
            <person name="Pangilinan J."/>
            <person name="Park H.-J."/>
            <person name="Ramirez L."/>
            <person name="Alfaro M."/>
            <person name="Sun H."/>
            <person name="Tritt A."/>
            <person name="Yoshinaga Y."/>
            <person name="Zwiers L.-H."/>
            <person name="Turgeon B."/>
            <person name="Goodwin S."/>
            <person name="Spatafora J."/>
            <person name="Crous P."/>
            <person name="Grigoriev I."/>
        </authorList>
    </citation>
    <scope>NUCLEOTIDE SEQUENCE</scope>
    <source>
        <strain evidence="3">CBS 109.77</strain>
    </source>
</reference>
<dbReference type="GO" id="GO:0016567">
    <property type="term" value="P:protein ubiquitination"/>
    <property type="evidence" value="ECO:0007669"/>
    <property type="project" value="InterPro"/>
</dbReference>
<dbReference type="AlphaFoldDB" id="A0A6A6X885"/>
<dbReference type="EMBL" id="MU001962">
    <property type="protein sequence ID" value="KAF2792616.1"/>
    <property type="molecule type" value="Genomic_DNA"/>
</dbReference>
<evidence type="ECO:0000259" key="2">
    <source>
        <dbReference type="PROSITE" id="PS50089"/>
    </source>
</evidence>
<dbReference type="InterPro" id="IPR013083">
    <property type="entry name" value="Znf_RING/FYVE/PHD"/>
</dbReference>
<sequence length="411" mass="48373">MPPRRINISPHGEDFNRVVRLEGQIHTAIDIIRFRDQYEGVTTDTEWTLARARECYFRFVQHLQDEFLETGIDLVGGARNLGSFVRMMQRQYFGRFPDEIRGLDHHWPKILWFQKLQSILEDEKLNIEQALAEGWRWFLDPEQYPSKYYNGGIDEFASFWIDLGADQQTKLLERFAIDGAILKGFPDAIKMYDITTASVKASEAEGLEQEFRGSYNDMNLDVIHPEVKTPTSPDESECSICRETFDKGEADHRAVETICGHVFGYSCLRDWFMKDQSCPMCREDFQFSKEHMPSPEELLESCDRALRWHDPPCDFQVPSRPHSFLDKLALVFIPANEIRLQLSRQDFDSVYQMRSEWINLRQLALYLARDRMQAVLEDNVQRFGETVELQVQAWARRMWIQFLKHSHPSFY</sequence>
<organism evidence="3 4">
    <name type="scientific">Melanomma pulvis-pyrius CBS 109.77</name>
    <dbReference type="NCBI Taxonomy" id="1314802"/>
    <lineage>
        <taxon>Eukaryota</taxon>
        <taxon>Fungi</taxon>
        <taxon>Dikarya</taxon>
        <taxon>Ascomycota</taxon>
        <taxon>Pezizomycotina</taxon>
        <taxon>Dothideomycetes</taxon>
        <taxon>Pleosporomycetidae</taxon>
        <taxon>Pleosporales</taxon>
        <taxon>Melanommataceae</taxon>
        <taxon>Melanomma</taxon>
    </lineage>
</organism>
<dbReference type="SUPFAM" id="SSF57850">
    <property type="entry name" value="RING/U-box"/>
    <property type="match status" value="1"/>
</dbReference>
<dbReference type="PROSITE" id="PS50089">
    <property type="entry name" value="ZF_RING_2"/>
    <property type="match status" value="1"/>
</dbReference>
<accession>A0A6A6X885</accession>
<dbReference type="GO" id="GO:0005634">
    <property type="term" value="C:nucleus"/>
    <property type="evidence" value="ECO:0007669"/>
    <property type="project" value="InterPro"/>
</dbReference>
<keyword evidence="1" id="KW-0863">Zinc-finger</keyword>
<evidence type="ECO:0000256" key="1">
    <source>
        <dbReference type="PROSITE-ProRule" id="PRU00175"/>
    </source>
</evidence>
<proteinExistence type="predicted"/>
<feature type="domain" description="RING-type" evidence="2">
    <location>
        <begin position="238"/>
        <end position="282"/>
    </location>
</feature>
<dbReference type="Pfam" id="PF13639">
    <property type="entry name" value="zf-RING_2"/>
    <property type="match status" value="1"/>
</dbReference>
<evidence type="ECO:0000313" key="3">
    <source>
        <dbReference type="EMBL" id="KAF2792616.1"/>
    </source>
</evidence>
<dbReference type="InterPro" id="IPR037381">
    <property type="entry name" value="RFWD3"/>
</dbReference>
<dbReference type="Proteomes" id="UP000799757">
    <property type="component" value="Unassembled WGS sequence"/>
</dbReference>
<dbReference type="PANTHER" id="PTHR16047:SF7">
    <property type="entry name" value="E3 UBIQUITIN-PROTEIN LIGASE RFWD3"/>
    <property type="match status" value="1"/>
</dbReference>
<evidence type="ECO:0000313" key="4">
    <source>
        <dbReference type="Proteomes" id="UP000799757"/>
    </source>
</evidence>
<protein>
    <recommendedName>
        <fullName evidence="2">RING-type domain-containing protein</fullName>
    </recommendedName>
</protein>
<dbReference type="GO" id="GO:0004842">
    <property type="term" value="F:ubiquitin-protein transferase activity"/>
    <property type="evidence" value="ECO:0007669"/>
    <property type="project" value="InterPro"/>
</dbReference>
<keyword evidence="1" id="KW-0862">Zinc</keyword>
<gene>
    <name evidence="3" type="ORF">K505DRAFT_387150</name>
</gene>
<dbReference type="OrthoDB" id="8062037at2759"/>
<keyword evidence="4" id="KW-1185">Reference proteome</keyword>